<feature type="non-terminal residue" evidence="2">
    <location>
        <position position="40"/>
    </location>
</feature>
<feature type="region of interest" description="Disordered" evidence="1">
    <location>
        <begin position="1"/>
        <end position="40"/>
    </location>
</feature>
<dbReference type="EMBL" id="CADCWJ010000739">
    <property type="protein sequence ID" value="CAA9581146.1"/>
    <property type="molecule type" value="Genomic_DNA"/>
</dbReference>
<name>A0A6J4VJ94_9BACT</name>
<proteinExistence type="predicted"/>
<sequence length="40" mass="3924">CAGPARSGTGTTRSLSTSSAVPDHRPDGPVGDSPACCRVP</sequence>
<evidence type="ECO:0000313" key="2">
    <source>
        <dbReference type="EMBL" id="CAA9581146.1"/>
    </source>
</evidence>
<dbReference type="AlphaFoldDB" id="A0A6J4VJ94"/>
<feature type="compositionally biased region" description="Low complexity" evidence="1">
    <location>
        <begin position="1"/>
        <end position="19"/>
    </location>
</feature>
<reference evidence="2" key="1">
    <citation type="submission" date="2020-02" db="EMBL/GenBank/DDBJ databases">
        <authorList>
            <person name="Meier V. D."/>
        </authorList>
    </citation>
    <scope>NUCLEOTIDE SEQUENCE</scope>
    <source>
        <strain evidence="2">AVDCRST_MAG87</strain>
    </source>
</reference>
<evidence type="ECO:0000256" key="1">
    <source>
        <dbReference type="SAM" id="MobiDB-lite"/>
    </source>
</evidence>
<feature type="non-terminal residue" evidence="2">
    <location>
        <position position="1"/>
    </location>
</feature>
<protein>
    <submittedName>
        <fullName evidence="2">Uncharacterized protein</fullName>
    </submittedName>
</protein>
<organism evidence="2">
    <name type="scientific">uncultured Thermomicrobiales bacterium</name>
    <dbReference type="NCBI Taxonomy" id="1645740"/>
    <lineage>
        <taxon>Bacteria</taxon>
        <taxon>Pseudomonadati</taxon>
        <taxon>Thermomicrobiota</taxon>
        <taxon>Thermomicrobia</taxon>
        <taxon>Thermomicrobiales</taxon>
        <taxon>environmental samples</taxon>
    </lineage>
</organism>
<gene>
    <name evidence="2" type="ORF">AVDCRST_MAG87-3374</name>
</gene>
<accession>A0A6J4VJ94</accession>